<feature type="domain" description="Putative DNA-binding" evidence="1">
    <location>
        <begin position="5"/>
        <end position="95"/>
    </location>
</feature>
<gene>
    <name evidence="2" type="ORF">F4Y60_07760</name>
</gene>
<dbReference type="EMBL" id="VXRY01000305">
    <property type="protein sequence ID" value="MXY33974.1"/>
    <property type="molecule type" value="Genomic_DNA"/>
</dbReference>
<proteinExistence type="predicted"/>
<organism evidence="2">
    <name type="scientific">Boseongicola sp. SB0664_bin_43</name>
    <dbReference type="NCBI Taxonomy" id="2604844"/>
    <lineage>
        <taxon>Bacteria</taxon>
        <taxon>Pseudomonadati</taxon>
        <taxon>Pseudomonadota</taxon>
        <taxon>Alphaproteobacteria</taxon>
        <taxon>Rhodobacterales</taxon>
        <taxon>Paracoccaceae</taxon>
        <taxon>Boseongicola</taxon>
    </lineage>
</organism>
<evidence type="ECO:0000259" key="1">
    <source>
        <dbReference type="Pfam" id="PF09836"/>
    </source>
</evidence>
<protein>
    <submittedName>
        <fullName evidence="2">DUF2063 domain-containing protein</fullName>
    </submittedName>
</protein>
<comment type="caution">
    <text evidence="2">The sequence shown here is derived from an EMBL/GenBank/DDBJ whole genome shotgun (WGS) entry which is preliminary data.</text>
</comment>
<sequence length="249" mass="27374">MTVDQTTFREALLDPEAVRPDGLSDGKGRPAGRRFDVYRNNVAVSLTEALEVGFPVIRKLVGQGNFKLLASAYLRRHPPRSPLMMHFGTDLPSFLTDFEPTRQTGYLPDVARLELAIRESYHAADADPIDPAKLEALPSEALIGSRVRLASSMRVVRSPWPVFSIWRFNVEEDAKSPEMAAEDVLVTRPDLDPVPELLSPGGADFINALLTGATFGDAMDKASEASRDFDLPVVLTLLVERKTMIEIGG</sequence>
<accession>A0A6B0XZ23</accession>
<dbReference type="Gene3D" id="1.10.150.690">
    <property type="entry name" value="DUF2063"/>
    <property type="match status" value="1"/>
</dbReference>
<dbReference type="InterPro" id="IPR018640">
    <property type="entry name" value="DUF2063"/>
</dbReference>
<name>A0A6B0XZ23_9RHOB</name>
<reference evidence="2" key="1">
    <citation type="submission" date="2019-09" db="EMBL/GenBank/DDBJ databases">
        <title>Characterisation of the sponge microbiome using genome-centric metagenomics.</title>
        <authorList>
            <person name="Engelberts J.P."/>
            <person name="Robbins S.J."/>
            <person name="De Goeij J.M."/>
            <person name="Aranda M."/>
            <person name="Bell S.C."/>
            <person name="Webster N.S."/>
        </authorList>
    </citation>
    <scope>NUCLEOTIDE SEQUENCE</scope>
    <source>
        <strain evidence="2">SB0664_bin_43</strain>
    </source>
</reference>
<evidence type="ECO:0000313" key="2">
    <source>
        <dbReference type="EMBL" id="MXY33974.1"/>
    </source>
</evidence>
<dbReference type="Pfam" id="PF09836">
    <property type="entry name" value="DUF2063"/>
    <property type="match status" value="1"/>
</dbReference>
<dbReference type="InterPro" id="IPR044922">
    <property type="entry name" value="DUF2063_N_sf"/>
</dbReference>
<dbReference type="AlphaFoldDB" id="A0A6B0XZ23"/>